<evidence type="ECO:0000256" key="12">
    <source>
        <dbReference type="SAM" id="SignalP"/>
    </source>
</evidence>
<feature type="domain" description="Gnk2-homologous" evidence="14">
    <location>
        <begin position="21"/>
        <end position="127"/>
    </location>
</feature>
<dbReference type="Gene3D" id="3.30.430.20">
    <property type="entry name" value="Gnk2 domain, C-X8-C-X2-C motif"/>
    <property type="match status" value="2"/>
</dbReference>
<comment type="caution">
    <text evidence="15">The sequence shown here is derived from an EMBL/GenBank/DDBJ whole genome shotgun (WGS) entry which is preliminary data.</text>
</comment>
<comment type="catalytic activity">
    <reaction evidence="11">
        <text>L-seryl-[protein] + ATP = O-phospho-L-seryl-[protein] + ADP + H(+)</text>
        <dbReference type="Rhea" id="RHEA:17989"/>
        <dbReference type="Rhea" id="RHEA-COMP:9863"/>
        <dbReference type="Rhea" id="RHEA-COMP:11604"/>
        <dbReference type="ChEBI" id="CHEBI:15378"/>
        <dbReference type="ChEBI" id="CHEBI:29999"/>
        <dbReference type="ChEBI" id="CHEBI:30616"/>
        <dbReference type="ChEBI" id="CHEBI:83421"/>
        <dbReference type="ChEBI" id="CHEBI:456216"/>
        <dbReference type="EC" id="2.7.11.1"/>
    </reaction>
</comment>
<evidence type="ECO:0000256" key="1">
    <source>
        <dbReference type="ARBA" id="ARBA00012513"/>
    </source>
</evidence>
<organism evidence="15 16">
    <name type="scientific">Eleusine coracana subsp. coracana</name>
    <dbReference type="NCBI Taxonomy" id="191504"/>
    <lineage>
        <taxon>Eukaryota</taxon>
        <taxon>Viridiplantae</taxon>
        <taxon>Streptophyta</taxon>
        <taxon>Embryophyta</taxon>
        <taxon>Tracheophyta</taxon>
        <taxon>Spermatophyta</taxon>
        <taxon>Magnoliopsida</taxon>
        <taxon>Liliopsida</taxon>
        <taxon>Poales</taxon>
        <taxon>Poaceae</taxon>
        <taxon>PACMAD clade</taxon>
        <taxon>Chloridoideae</taxon>
        <taxon>Cynodonteae</taxon>
        <taxon>Eleusininae</taxon>
        <taxon>Eleusine</taxon>
    </lineage>
</organism>
<dbReference type="SUPFAM" id="SSF56112">
    <property type="entry name" value="Protein kinase-like (PK-like)"/>
    <property type="match status" value="1"/>
</dbReference>
<name>A0AAV5C150_ELECO</name>
<evidence type="ECO:0000256" key="3">
    <source>
        <dbReference type="ARBA" id="ARBA00022679"/>
    </source>
</evidence>
<dbReference type="AlphaFoldDB" id="A0AAV5C150"/>
<keyword evidence="7" id="KW-0418">Kinase</keyword>
<evidence type="ECO:0000256" key="5">
    <source>
        <dbReference type="ARBA" id="ARBA00022737"/>
    </source>
</evidence>
<dbReference type="InterPro" id="IPR011009">
    <property type="entry name" value="Kinase-like_dom_sf"/>
</dbReference>
<gene>
    <name evidence="15" type="primary">ga08037</name>
    <name evidence="15" type="ORF">PR202_ga08037</name>
</gene>
<keyword evidence="4 12" id="KW-0732">Signal</keyword>
<evidence type="ECO:0000313" key="16">
    <source>
        <dbReference type="Proteomes" id="UP001054889"/>
    </source>
</evidence>
<dbReference type="Pfam" id="PF01657">
    <property type="entry name" value="Stress-antifung"/>
    <property type="match status" value="2"/>
</dbReference>
<comment type="catalytic activity">
    <reaction evidence="10">
        <text>L-threonyl-[protein] + ATP = O-phospho-L-threonyl-[protein] + ADP + H(+)</text>
        <dbReference type="Rhea" id="RHEA:46608"/>
        <dbReference type="Rhea" id="RHEA-COMP:11060"/>
        <dbReference type="Rhea" id="RHEA-COMP:11605"/>
        <dbReference type="ChEBI" id="CHEBI:15378"/>
        <dbReference type="ChEBI" id="CHEBI:30013"/>
        <dbReference type="ChEBI" id="CHEBI:30616"/>
        <dbReference type="ChEBI" id="CHEBI:61977"/>
        <dbReference type="ChEBI" id="CHEBI:456216"/>
        <dbReference type="EC" id="2.7.11.1"/>
    </reaction>
</comment>
<reference evidence="15" key="2">
    <citation type="submission" date="2021-12" db="EMBL/GenBank/DDBJ databases">
        <title>Resequencing data analysis of finger millet.</title>
        <authorList>
            <person name="Hatakeyama M."/>
            <person name="Aluri S."/>
            <person name="Balachadran M.T."/>
            <person name="Sivarajan S.R."/>
            <person name="Poveda L."/>
            <person name="Shimizu-Inatsugi R."/>
            <person name="Schlapbach R."/>
            <person name="Sreeman S.M."/>
            <person name="Shimizu K.K."/>
        </authorList>
    </citation>
    <scope>NUCLEOTIDE SEQUENCE</scope>
</reference>
<dbReference type="Pfam" id="PF00069">
    <property type="entry name" value="Pkinase"/>
    <property type="match status" value="1"/>
</dbReference>
<keyword evidence="2" id="KW-0723">Serine/threonine-protein kinase</keyword>
<dbReference type="EC" id="2.7.11.1" evidence="1"/>
<accession>A0AAV5C150</accession>
<dbReference type="Proteomes" id="UP001054889">
    <property type="component" value="Unassembled WGS sequence"/>
</dbReference>
<dbReference type="InterPro" id="IPR002902">
    <property type="entry name" value="GNK2"/>
</dbReference>
<evidence type="ECO:0000256" key="10">
    <source>
        <dbReference type="ARBA" id="ARBA00047899"/>
    </source>
</evidence>
<evidence type="ECO:0000259" key="14">
    <source>
        <dbReference type="PROSITE" id="PS51473"/>
    </source>
</evidence>
<evidence type="ECO:0000313" key="15">
    <source>
        <dbReference type="EMBL" id="GJM91640.1"/>
    </source>
</evidence>
<feature type="domain" description="Protein kinase" evidence="13">
    <location>
        <begin position="150"/>
        <end position="351"/>
    </location>
</feature>
<keyword evidence="9" id="KW-0325">Glycoprotein</keyword>
<evidence type="ECO:0000256" key="7">
    <source>
        <dbReference type="ARBA" id="ARBA00022777"/>
    </source>
</evidence>
<evidence type="ECO:0000256" key="6">
    <source>
        <dbReference type="ARBA" id="ARBA00022741"/>
    </source>
</evidence>
<keyword evidence="6" id="KW-0547">Nucleotide-binding</keyword>
<dbReference type="CDD" id="cd23509">
    <property type="entry name" value="Gnk2-like"/>
    <property type="match status" value="2"/>
</dbReference>
<evidence type="ECO:0000259" key="13">
    <source>
        <dbReference type="PROSITE" id="PS50011"/>
    </source>
</evidence>
<evidence type="ECO:0000256" key="4">
    <source>
        <dbReference type="ARBA" id="ARBA00022729"/>
    </source>
</evidence>
<feature type="chain" id="PRO_5043383139" description="non-specific serine/threonine protein kinase" evidence="12">
    <location>
        <begin position="23"/>
        <end position="351"/>
    </location>
</feature>
<sequence length="351" mass="38240">MVMLLFIIILGFLFMSPRSATAIGYVCGKEGNYTANSTYQSNLASLAVTLPSNTNSSAQLFATATAGQPPNAVYALALCRGDIATNLTPCSACVANAFNCSQQACPFARGAAVYDDDCLLRFSGADFLAGPPNVTENATLFEFWNDVTIPGEARLVGADVRDMLTQTAQFAAADERRRFAAAFMDATATTLYSMAQCTPDLSADDCRECLRRIIGGTVNATTSTRLGGRVLVTRCNFRFEANRFFSDDQSMQRITPSSAISPATPVTHDDWHADENRKSLLDWNKRLVIIEGIAEGLLYLHKHSRLRVIHRDLKPSNILLDSEMNPKISDFGLAKIFSSTEADTTRRVVGT</sequence>
<dbReference type="InterPro" id="IPR038408">
    <property type="entry name" value="GNK2_sf"/>
</dbReference>
<keyword evidence="5" id="KW-0677">Repeat</keyword>
<dbReference type="InterPro" id="IPR000719">
    <property type="entry name" value="Prot_kinase_dom"/>
</dbReference>
<dbReference type="PANTHER" id="PTHR32099">
    <property type="entry name" value="CYSTEINE-RICH REPEAT SECRETORY PROTEIN"/>
    <property type="match status" value="1"/>
</dbReference>
<keyword evidence="8" id="KW-0067">ATP-binding</keyword>
<keyword evidence="16" id="KW-1185">Reference proteome</keyword>
<reference evidence="15" key="1">
    <citation type="journal article" date="2018" name="DNA Res.">
        <title>Multiple hybrid de novo genome assembly of finger millet, an orphan allotetraploid crop.</title>
        <authorList>
            <person name="Hatakeyama M."/>
            <person name="Aluri S."/>
            <person name="Balachadran M.T."/>
            <person name="Sivarajan S.R."/>
            <person name="Patrignani A."/>
            <person name="Gruter S."/>
            <person name="Poveda L."/>
            <person name="Shimizu-Inatsugi R."/>
            <person name="Baeten J."/>
            <person name="Francoijs K.J."/>
            <person name="Nataraja K.N."/>
            <person name="Reddy Y.A.N."/>
            <person name="Phadnis S."/>
            <person name="Ravikumar R.L."/>
            <person name="Schlapbach R."/>
            <person name="Sreeman S.M."/>
            <person name="Shimizu K.K."/>
        </authorList>
    </citation>
    <scope>NUCLEOTIDE SEQUENCE</scope>
</reference>
<evidence type="ECO:0000256" key="8">
    <source>
        <dbReference type="ARBA" id="ARBA00022840"/>
    </source>
</evidence>
<evidence type="ECO:0000256" key="9">
    <source>
        <dbReference type="ARBA" id="ARBA00023180"/>
    </source>
</evidence>
<dbReference type="FunFam" id="3.30.430.20:FF:000004">
    <property type="entry name" value="Receptor-like serine-threonine protein kinase"/>
    <property type="match status" value="1"/>
</dbReference>
<dbReference type="GO" id="GO:0005524">
    <property type="term" value="F:ATP binding"/>
    <property type="evidence" value="ECO:0007669"/>
    <property type="project" value="UniProtKB-KW"/>
</dbReference>
<feature type="signal peptide" evidence="12">
    <location>
        <begin position="1"/>
        <end position="22"/>
    </location>
</feature>
<feature type="domain" description="Gnk2-homologous" evidence="14">
    <location>
        <begin position="137"/>
        <end position="244"/>
    </location>
</feature>
<keyword evidence="3" id="KW-0808">Transferase</keyword>
<dbReference type="PANTHER" id="PTHR32099:SF106">
    <property type="entry name" value="GNK2-HOMOLOGOUS DOMAIN-CONTAINING PROTEIN"/>
    <property type="match status" value="1"/>
</dbReference>
<dbReference type="PROSITE" id="PS51473">
    <property type="entry name" value="GNK2"/>
    <property type="match status" value="2"/>
</dbReference>
<evidence type="ECO:0000256" key="2">
    <source>
        <dbReference type="ARBA" id="ARBA00022527"/>
    </source>
</evidence>
<dbReference type="EMBL" id="BQKI01000003">
    <property type="protein sequence ID" value="GJM91640.1"/>
    <property type="molecule type" value="Genomic_DNA"/>
</dbReference>
<dbReference type="GO" id="GO:0004674">
    <property type="term" value="F:protein serine/threonine kinase activity"/>
    <property type="evidence" value="ECO:0007669"/>
    <property type="project" value="UniProtKB-KW"/>
</dbReference>
<dbReference type="FunFam" id="1.10.510.10:FF:001023">
    <property type="entry name" value="Os07g0541700 protein"/>
    <property type="match status" value="1"/>
</dbReference>
<dbReference type="PROSITE" id="PS00108">
    <property type="entry name" value="PROTEIN_KINASE_ST"/>
    <property type="match status" value="1"/>
</dbReference>
<protein>
    <recommendedName>
        <fullName evidence="1">non-specific serine/threonine protein kinase</fullName>
        <ecNumber evidence="1">2.7.11.1</ecNumber>
    </recommendedName>
</protein>
<dbReference type="Gene3D" id="1.10.510.10">
    <property type="entry name" value="Transferase(Phosphotransferase) domain 1"/>
    <property type="match status" value="1"/>
</dbReference>
<evidence type="ECO:0000256" key="11">
    <source>
        <dbReference type="ARBA" id="ARBA00048679"/>
    </source>
</evidence>
<dbReference type="InterPro" id="IPR008271">
    <property type="entry name" value="Ser/Thr_kinase_AS"/>
</dbReference>
<proteinExistence type="predicted"/>
<dbReference type="PROSITE" id="PS50011">
    <property type="entry name" value="PROTEIN_KINASE_DOM"/>
    <property type="match status" value="1"/>
</dbReference>